<keyword evidence="6" id="KW-1185">Reference proteome</keyword>
<dbReference type="InterPro" id="IPR051021">
    <property type="entry name" value="Mito_Ser/Thr_phosphatase"/>
</dbReference>
<protein>
    <recommendedName>
        <fullName evidence="3">Serine/threonine-protein phosphatase PGAM5, mitochondrial</fullName>
    </recommendedName>
    <alternativeName>
        <fullName evidence="4">Serine/threonine-protein phosphatase Pgam5, mitochondrial</fullName>
    </alternativeName>
</protein>
<sequence length="320" mass="35235">MLAKFVFGAVGGICYSCRSSCWCKAPSRSGISSDGLSNYSLERLPLPTQEELEYVKTWGVPWVSDWDRPGVRGIRADRHRSFVRQIVLVRHGQYQYEKSNDDRIRTLTPLGEEQARRTGQYLFKAFVQSGIKASGAKGLSADDIGKAASSTGSSVGAAAGRNSMGGFLVAPEPKFIHVSDMTRAQQTAKHILEAFPPHLRRRLATDAALRERFPCDPEPTRPNKHATYADMQTVEAVFEKYFHRTTADESSVEIIVGHANVIRYLVCRALQLPPEAWLRISLPHCSITSILIAGNGHVCLSCLGSAGHLPVDQITTRNVA</sequence>
<evidence type="ECO:0000313" key="5">
    <source>
        <dbReference type="EMBL" id="RNE95139.1"/>
    </source>
</evidence>
<dbReference type="SUPFAM" id="SSF53254">
    <property type="entry name" value="Phosphoglycerate mutase-like"/>
    <property type="match status" value="1"/>
</dbReference>
<dbReference type="GO" id="GO:0090141">
    <property type="term" value="P:positive regulation of mitochondrial fission"/>
    <property type="evidence" value="ECO:0007669"/>
    <property type="project" value="TreeGrafter"/>
</dbReference>
<dbReference type="RefSeq" id="XP_029222945.1">
    <property type="nucleotide sequence ID" value="XM_029376943.1"/>
</dbReference>
<dbReference type="SMART" id="SM00855">
    <property type="entry name" value="PGAM"/>
    <property type="match status" value="1"/>
</dbReference>
<gene>
    <name evidence="5" type="ORF">Tco025E_10156</name>
</gene>
<evidence type="ECO:0000256" key="1">
    <source>
        <dbReference type="ARBA" id="ARBA00006717"/>
    </source>
</evidence>
<dbReference type="GO" id="GO:0004722">
    <property type="term" value="F:protein serine/threonine phosphatase activity"/>
    <property type="evidence" value="ECO:0007669"/>
    <property type="project" value="TreeGrafter"/>
</dbReference>
<dbReference type="InterPro" id="IPR013078">
    <property type="entry name" value="His_Pase_superF_clade-1"/>
</dbReference>
<evidence type="ECO:0000313" key="6">
    <source>
        <dbReference type="Proteomes" id="UP000284403"/>
    </source>
</evidence>
<dbReference type="GeneID" id="40323767"/>
<dbReference type="InterPro" id="IPR029033">
    <property type="entry name" value="His_PPase_superfam"/>
</dbReference>
<comment type="caution">
    <text evidence="5">The sequence shown here is derived from an EMBL/GenBank/DDBJ whole genome shotgun (WGS) entry which is preliminary data.</text>
</comment>
<dbReference type="GO" id="GO:0005739">
    <property type="term" value="C:mitochondrion"/>
    <property type="evidence" value="ECO:0007669"/>
    <property type="project" value="TreeGrafter"/>
</dbReference>
<dbReference type="CDD" id="cd07067">
    <property type="entry name" value="HP_PGM_like"/>
    <property type="match status" value="1"/>
</dbReference>
<reference evidence="5 6" key="1">
    <citation type="journal article" date="2018" name="BMC Genomics">
        <title>Genomic comparison of Trypanosoma conorhini and Trypanosoma rangeli to Trypanosoma cruzi strains of high and low virulence.</title>
        <authorList>
            <person name="Bradwell K.R."/>
            <person name="Koparde V.N."/>
            <person name="Matveyev A.V."/>
            <person name="Serrano M.G."/>
            <person name="Alves J.M."/>
            <person name="Parikh H."/>
            <person name="Huang B."/>
            <person name="Lee V."/>
            <person name="Espinosa-Alvarez O."/>
            <person name="Ortiz P.A."/>
            <person name="Costa-Martins A.G."/>
            <person name="Teixeira M.M."/>
            <person name="Buck G.A."/>
        </authorList>
    </citation>
    <scope>NUCLEOTIDE SEQUENCE [LARGE SCALE GENOMIC DNA]</scope>
    <source>
        <strain evidence="5 6">025E</strain>
    </source>
</reference>
<proteinExistence type="inferred from homology"/>
<dbReference type="PANTHER" id="PTHR20935">
    <property type="entry name" value="PHOSPHOGLYCERATE MUTASE-RELATED"/>
    <property type="match status" value="1"/>
</dbReference>
<evidence type="ECO:0000256" key="4">
    <source>
        <dbReference type="ARBA" id="ARBA00040722"/>
    </source>
</evidence>
<evidence type="ECO:0000256" key="2">
    <source>
        <dbReference type="ARBA" id="ARBA00022801"/>
    </source>
</evidence>
<dbReference type="Proteomes" id="UP000284403">
    <property type="component" value="Unassembled WGS sequence"/>
</dbReference>
<dbReference type="Pfam" id="PF00300">
    <property type="entry name" value="His_Phos_1"/>
    <property type="match status" value="1"/>
</dbReference>
<organism evidence="5 6">
    <name type="scientific">Trypanosoma conorhini</name>
    <dbReference type="NCBI Taxonomy" id="83891"/>
    <lineage>
        <taxon>Eukaryota</taxon>
        <taxon>Discoba</taxon>
        <taxon>Euglenozoa</taxon>
        <taxon>Kinetoplastea</taxon>
        <taxon>Metakinetoplastina</taxon>
        <taxon>Trypanosomatida</taxon>
        <taxon>Trypanosomatidae</taxon>
        <taxon>Trypanosoma</taxon>
    </lineage>
</organism>
<keyword evidence="2 5" id="KW-0378">Hydrolase</keyword>
<dbReference type="AlphaFoldDB" id="A0A422MPJ7"/>
<dbReference type="Gene3D" id="3.40.50.1240">
    <property type="entry name" value="Phosphoglycerate mutase-like"/>
    <property type="match status" value="1"/>
</dbReference>
<dbReference type="PANTHER" id="PTHR20935:SF0">
    <property type="entry name" value="SERINE_THREONINE-PROTEIN PHOSPHATASE PGAM5, MITOCHONDRIAL"/>
    <property type="match status" value="1"/>
</dbReference>
<dbReference type="OrthoDB" id="2118094at2759"/>
<name>A0A422MPJ7_9TRYP</name>
<comment type="similarity">
    <text evidence="1">Belongs to the phosphoglycerate mutase family. BPG-dependent PGAM subfamily.</text>
</comment>
<accession>A0A422MPJ7</accession>
<dbReference type="EMBL" id="MKKU01001513">
    <property type="protein sequence ID" value="RNE95139.1"/>
    <property type="molecule type" value="Genomic_DNA"/>
</dbReference>
<evidence type="ECO:0000256" key="3">
    <source>
        <dbReference type="ARBA" id="ARBA00039765"/>
    </source>
</evidence>